<dbReference type="AlphaFoldDB" id="A0A5B6WIC3"/>
<organism evidence="1 2">
    <name type="scientific">Gossypium australe</name>
    <dbReference type="NCBI Taxonomy" id="47621"/>
    <lineage>
        <taxon>Eukaryota</taxon>
        <taxon>Viridiplantae</taxon>
        <taxon>Streptophyta</taxon>
        <taxon>Embryophyta</taxon>
        <taxon>Tracheophyta</taxon>
        <taxon>Spermatophyta</taxon>
        <taxon>Magnoliopsida</taxon>
        <taxon>eudicotyledons</taxon>
        <taxon>Gunneridae</taxon>
        <taxon>Pentapetalae</taxon>
        <taxon>rosids</taxon>
        <taxon>malvids</taxon>
        <taxon>Malvales</taxon>
        <taxon>Malvaceae</taxon>
        <taxon>Malvoideae</taxon>
        <taxon>Gossypium</taxon>
    </lineage>
</organism>
<dbReference type="Proteomes" id="UP000325315">
    <property type="component" value="Unassembled WGS sequence"/>
</dbReference>
<name>A0A5B6WIC3_9ROSI</name>
<gene>
    <name evidence="1" type="ORF">EPI10_021237</name>
</gene>
<accession>A0A5B6WIC3</accession>
<dbReference type="EMBL" id="SMMG02000003">
    <property type="protein sequence ID" value="KAA3480827.1"/>
    <property type="molecule type" value="Genomic_DNA"/>
</dbReference>
<sequence length="82" mass="9745">MEEFRAQAYENANLCKEQTKRWHDKKILPLQLEPRQQVFLFNSRMKFPFEIVHVYLHRVVEVKDGNTDLISKSMANILAQAL</sequence>
<reference evidence="2" key="1">
    <citation type="journal article" date="2019" name="Plant Biotechnol. J.">
        <title>Genome sequencing of the Australian wild diploid species Gossypium australe highlights disease resistance and delayed gland morphogenesis.</title>
        <authorList>
            <person name="Cai Y."/>
            <person name="Cai X."/>
            <person name="Wang Q."/>
            <person name="Wang P."/>
            <person name="Zhang Y."/>
            <person name="Cai C."/>
            <person name="Xu Y."/>
            <person name="Wang K."/>
            <person name="Zhou Z."/>
            <person name="Wang C."/>
            <person name="Geng S."/>
            <person name="Li B."/>
            <person name="Dong Q."/>
            <person name="Hou Y."/>
            <person name="Wang H."/>
            <person name="Ai P."/>
            <person name="Liu Z."/>
            <person name="Yi F."/>
            <person name="Sun M."/>
            <person name="An G."/>
            <person name="Cheng J."/>
            <person name="Zhang Y."/>
            <person name="Shi Q."/>
            <person name="Xie Y."/>
            <person name="Shi X."/>
            <person name="Chang Y."/>
            <person name="Huang F."/>
            <person name="Chen Y."/>
            <person name="Hong S."/>
            <person name="Mi L."/>
            <person name="Sun Q."/>
            <person name="Zhang L."/>
            <person name="Zhou B."/>
            <person name="Peng R."/>
            <person name="Zhang X."/>
            <person name="Liu F."/>
        </authorList>
    </citation>
    <scope>NUCLEOTIDE SEQUENCE [LARGE SCALE GENOMIC DNA]</scope>
    <source>
        <strain evidence="2">cv. PA1801</strain>
    </source>
</reference>
<proteinExistence type="predicted"/>
<comment type="caution">
    <text evidence="1">The sequence shown here is derived from an EMBL/GenBank/DDBJ whole genome shotgun (WGS) entry which is preliminary data.</text>
</comment>
<protein>
    <submittedName>
        <fullName evidence="1">Uncharacterized protein</fullName>
    </submittedName>
</protein>
<dbReference type="OrthoDB" id="1813938at2759"/>
<evidence type="ECO:0000313" key="1">
    <source>
        <dbReference type="EMBL" id="KAA3480827.1"/>
    </source>
</evidence>
<evidence type="ECO:0000313" key="2">
    <source>
        <dbReference type="Proteomes" id="UP000325315"/>
    </source>
</evidence>
<keyword evidence="2" id="KW-1185">Reference proteome</keyword>